<reference evidence="1" key="1">
    <citation type="submission" date="2022-07" db="EMBL/GenBank/DDBJ databases">
        <title>Description and genome-wide analysis of Profundicola chukchiensis gen. nov., sp. nov., marine bacteria isolated from bottom sediments of the Chukchi Sea.</title>
        <authorList>
            <person name="Romanenko L."/>
            <person name="Otstavnykh N."/>
            <person name="Kurilenko V."/>
            <person name="Eremeev V."/>
            <person name="Velansky P."/>
            <person name="Mikhailov V."/>
            <person name="Isaeva M."/>
        </authorList>
    </citation>
    <scope>NUCLEOTIDE SEQUENCE</scope>
    <source>
        <strain evidence="1">KMM 9713</strain>
    </source>
</reference>
<accession>A0A9X4MZW3</accession>
<dbReference type="EMBL" id="JANCMU010000001">
    <property type="protein sequence ID" value="MDG4945596.1"/>
    <property type="molecule type" value="Genomic_DNA"/>
</dbReference>
<dbReference type="Pfam" id="PF09697">
    <property type="entry name" value="Porph_ging"/>
    <property type="match status" value="1"/>
</dbReference>
<comment type="caution">
    <text evidence="1">The sequence shown here is derived from an EMBL/GenBank/DDBJ whole genome shotgun (WGS) entry which is preliminary data.</text>
</comment>
<dbReference type="RefSeq" id="WP_304415849.1">
    <property type="nucleotide sequence ID" value="NZ_JANAIE010000001.1"/>
</dbReference>
<dbReference type="InterPro" id="IPR005901">
    <property type="entry name" value="GLPGLI"/>
</dbReference>
<dbReference type="Proteomes" id="UP001152599">
    <property type="component" value="Unassembled WGS sequence"/>
</dbReference>
<name>A0A9X4MZW3_9FLAO</name>
<protein>
    <submittedName>
        <fullName evidence="1">GLPGLI family protein</fullName>
    </submittedName>
</protein>
<dbReference type="AlphaFoldDB" id="A0A9X4MZW3"/>
<proteinExistence type="predicted"/>
<dbReference type="NCBIfam" id="TIGR01200">
    <property type="entry name" value="GLPGLI"/>
    <property type="match status" value="1"/>
</dbReference>
<sequence length="243" mass="28668">MKKYFLILAIILSPFVLLSQETLRVVYEQRNFNPVPENLSTDANFKLAASMYNDRTYDFELFIHGNQSLWKRIPHVQEEGIITIDGQWYSFDSPDNSTYLRNLSKNTIQYEVKKNQVVEDSVSNKDWNIAREKKSYFGYEVRKATRNLEYGEIEALFTTDLNYSTGPWKVGGLPGLILYYKFTLNDGYSMEYKIKNIEILEKCIDFNVFKDHEILEIETYKKMEIERRKKAKEMFEAGVDTTE</sequence>
<keyword evidence="2" id="KW-1185">Reference proteome</keyword>
<evidence type="ECO:0000313" key="2">
    <source>
        <dbReference type="Proteomes" id="UP001152599"/>
    </source>
</evidence>
<gene>
    <name evidence="1" type="ORF">NMK71_04150</name>
</gene>
<evidence type="ECO:0000313" key="1">
    <source>
        <dbReference type="EMBL" id="MDG4945596.1"/>
    </source>
</evidence>
<organism evidence="1 2">
    <name type="scientific">Profundicola chukchiensis</name>
    <dbReference type="NCBI Taxonomy" id="2961959"/>
    <lineage>
        <taxon>Bacteria</taxon>
        <taxon>Pseudomonadati</taxon>
        <taxon>Bacteroidota</taxon>
        <taxon>Flavobacteriia</taxon>
        <taxon>Flavobacteriales</taxon>
        <taxon>Weeksellaceae</taxon>
        <taxon>Profundicola</taxon>
    </lineage>
</organism>